<dbReference type="OrthoDB" id="335750at2"/>
<name>A0A4Y8PH31_9BACT</name>
<dbReference type="GO" id="GO:0030288">
    <property type="term" value="C:outer membrane-bounded periplasmic space"/>
    <property type="evidence" value="ECO:0007669"/>
    <property type="project" value="TreeGrafter"/>
</dbReference>
<dbReference type="GO" id="GO:0051274">
    <property type="term" value="P:beta-glucan biosynthetic process"/>
    <property type="evidence" value="ECO:0007669"/>
    <property type="project" value="TreeGrafter"/>
</dbReference>
<dbReference type="Pfam" id="PF04349">
    <property type="entry name" value="MdoG"/>
    <property type="match status" value="1"/>
</dbReference>
<dbReference type="GO" id="GO:0003824">
    <property type="term" value="F:catalytic activity"/>
    <property type="evidence" value="ECO:0007669"/>
    <property type="project" value="InterPro"/>
</dbReference>
<feature type="domain" description="Glucan biosynthesis periplasmic MdoG C-terminal" evidence="5">
    <location>
        <begin position="31"/>
        <end position="499"/>
    </location>
</feature>
<keyword evidence="4" id="KW-0574">Periplasm</keyword>
<dbReference type="InterPro" id="IPR014718">
    <property type="entry name" value="GH-type_carb-bd"/>
</dbReference>
<dbReference type="InterPro" id="IPR007444">
    <property type="entry name" value="Glucan_biosyn_MdoG_C"/>
</dbReference>
<dbReference type="PANTHER" id="PTHR30504">
    <property type="entry name" value="GLUCANS BIOSYNTHESIS PROTEIN"/>
    <property type="match status" value="1"/>
</dbReference>
<protein>
    <submittedName>
        <fullName evidence="6">Glucan biosynthesis protein D</fullName>
    </submittedName>
</protein>
<organism evidence="6 7">
    <name type="scientific">Methylacidiphilum caldifontis</name>
    <dbReference type="NCBI Taxonomy" id="2795386"/>
    <lineage>
        <taxon>Bacteria</taxon>
        <taxon>Pseudomonadati</taxon>
        <taxon>Verrucomicrobiota</taxon>
        <taxon>Methylacidiphilae</taxon>
        <taxon>Methylacidiphilales</taxon>
        <taxon>Methylacidiphilaceae</taxon>
        <taxon>Methylacidiphilum (ex Ratnadevi et al. 2023)</taxon>
    </lineage>
</organism>
<evidence type="ECO:0000256" key="2">
    <source>
        <dbReference type="ARBA" id="ARBA00005001"/>
    </source>
</evidence>
<evidence type="ECO:0000313" key="7">
    <source>
        <dbReference type="Proteomes" id="UP000297713"/>
    </source>
</evidence>
<dbReference type="InterPro" id="IPR014438">
    <property type="entry name" value="Glucan_biosyn_MdoG/MdoD"/>
</dbReference>
<gene>
    <name evidence="6" type="ORF">A7Q10_03920</name>
</gene>
<dbReference type="UniPathway" id="UPA00637"/>
<comment type="caution">
    <text evidence="6">The sequence shown here is derived from an EMBL/GenBank/DDBJ whole genome shotgun (WGS) entry which is preliminary data.</text>
</comment>
<evidence type="ECO:0000256" key="1">
    <source>
        <dbReference type="ARBA" id="ARBA00004418"/>
    </source>
</evidence>
<reference evidence="6 7" key="1">
    <citation type="submission" date="2016-05" db="EMBL/GenBank/DDBJ databases">
        <title>Diversity and Homogeneity among Thermoacidophilic Verrucomicrobia Methanotrophs Linked with Geographical Origin.</title>
        <authorList>
            <person name="Erikstad H.-A."/>
            <person name="Smestad N.B."/>
            <person name="Ceballos R.M."/>
            <person name="Birkeland N.-K."/>
        </authorList>
    </citation>
    <scope>NUCLEOTIDE SEQUENCE [LARGE SCALE GENOMIC DNA]</scope>
    <source>
        <strain evidence="6 7">Phi</strain>
    </source>
</reference>
<dbReference type="Proteomes" id="UP000297713">
    <property type="component" value="Unassembled WGS sequence"/>
</dbReference>
<sequence>MKHWILIAVYSVALLFFFFPLVSSAQPTVWEEVKTKAKGLANFPFREPRGRIPSWLEKLSTSQWEEIHFDANNSLWRGDNLPFEIQFYHLGSLFRIPVTLFEVVHEQERKIEFVEKSFFYGPSIQKKPIDKDIDFAGFAVYSSDWQKKEYCMITKFLGACFFQGLTCGQIPGITARTIAINTALAEGEEFPFFREFWLIKPKKEDSQLELYAIVDSPSITQACRFVILFEGFSTVCKIDSQLFFRASPKKIGLAPLSAMFEYGENGPKPASDFRPQVHEADGLLIQSAPDDWSWSPLENPPRLVLKEMTKGQLLGFGLVQRNNSFDSYLDLQRRFQDMPSAWVQLKEGFSEAGKLELVEIPLKDDLNKNIILYWTPARTPFAGQSTSFSYTISWLKGDVPAEGKLGKVVSSRIDRSKRVQGKTAFLVSFKGELLEEEAFGLNAVVHVLAGGELLYATVGWNDREKIALLEAQVQENGKEPLRMEGWIERNGRRLTERWIEDFTNE</sequence>
<accession>A0A4Y8PH31</accession>
<dbReference type="Gene3D" id="2.70.98.10">
    <property type="match status" value="1"/>
</dbReference>
<dbReference type="GO" id="GO:0030246">
    <property type="term" value="F:carbohydrate binding"/>
    <property type="evidence" value="ECO:0007669"/>
    <property type="project" value="InterPro"/>
</dbReference>
<keyword evidence="7" id="KW-1185">Reference proteome</keyword>
<evidence type="ECO:0000256" key="3">
    <source>
        <dbReference type="ARBA" id="ARBA00009284"/>
    </source>
</evidence>
<evidence type="ECO:0000256" key="4">
    <source>
        <dbReference type="ARBA" id="ARBA00022764"/>
    </source>
</evidence>
<dbReference type="Gene3D" id="2.60.40.10">
    <property type="entry name" value="Immunoglobulins"/>
    <property type="match status" value="1"/>
</dbReference>
<dbReference type="AlphaFoldDB" id="A0A4Y8PH31"/>
<evidence type="ECO:0000313" key="6">
    <source>
        <dbReference type="EMBL" id="TFE72066.1"/>
    </source>
</evidence>
<proteinExistence type="inferred from homology"/>
<dbReference type="PIRSF" id="PIRSF006281">
    <property type="entry name" value="MdoG"/>
    <property type="match status" value="1"/>
</dbReference>
<dbReference type="EMBL" id="LXQC01000046">
    <property type="protein sequence ID" value="TFE72066.1"/>
    <property type="molecule type" value="Genomic_DNA"/>
</dbReference>
<evidence type="ECO:0000259" key="5">
    <source>
        <dbReference type="Pfam" id="PF04349"/>
    </source>
</evidence>
<comment type="pathway">
    <text evidence="2">Glycan metabolism; osmoregulated periplasmic glucan (OPG) biosynthesis.</text>
</comment>
<dbReference type="RefSeq" id="WP_134439106.1">
    <property type="nucleotide sequence ID" value="NZ_LXQC01000046.1"/>
</dbReference>
<dbReference type="PANTHER" id="PTHR30504:SF2">
    <property type="entry name" value="GLUCANS BIOSYNTHESIS PROTEIN G"/>
    <property type="match status" value="1"/>
</dbReference>
<dbReference type="SUPFAM" id="SSF74650">
    <property type="entry name" value="Galactose mutarotase-like"/>
    <property type="match status" value="1"/>
</dbReference>
<comment type="subcellular location">
    <subcellularLocation>
        <location evidence="1">Periplasm</location>
    </subcellularLocation>
</comment>
<comment type="similarity">
    <text evidence="3">Belongs to the OpgD/OpgG family.</text>
</comment>
<dbReference type="InterPro" id="IPR011013">
    <property type="entry name" value="Gal_mutarotase_sf_dom"/>
</dbReference>
<dbReference type="InterPro" id="IPR013783">
    <property type="entry name" value="Ig-like_fold"/>
</dbReference>